<evidence type="ECO:0000313" key="1">
    <source>
        <dbReference type="EMBL" id="TGO35549.1"/>
    </source>
</evidence>
<organism evidence="1 2">
    <name type="scientific">Botrytis hyacinthi</name>
    <dbReference type="NCBI Taxonomy" id="278943"/>
    <lineage>
        <taxon>Eukaryota</taxon>
        <taxon>Fungi</taxon>
        <taxon>Dikarya</taxon>
        <taxon>Ascomycota</taxon>
        <taxon>Pezizomycotina</taxon>
        <taxon>Leotiomycetes</taxon>
        <taxon>Helotiales</taxon>
        <taxon>Sclerotiniaceae</taxon>
        <taxon>Botrytis</taxon>
    </lineage>
</organism>
<proteinExistence type="predicted"/>
<dbReference type="AlphaFoldDB" id="A0A4Z1GK00"/>
<evidence type="ECO:0000313" key="2">
    <source>
        <dbReference type="Proteomes" id="UP000297814"/>
    </source>
</evidence>
<reference evidence="1 2" key="1">
    <citation type="submission" date="2017-12" db="EMBL/GenBank/DDBJ databases">
        <title>Comparative genomics of Botrytis spp.</title>
        <authorList>
            <person name="Valero-Jimenez C.A."/>
            <person name="Tapia P."/>
            <person name="Veloso J."/>
            <person name="Silva-Moreno E."/>
            <person name="Staats M."/>
            <person name="Valdes J.H."/>
            <person name="Van Kan J.A.L."/>
        </authorList>
    </citation>
    <scope>NUCLEOTIDE SEQUENCE [LARGE SCALE GENOMIC DNA]</scope>
    <source>
        <strain evidence="1 2">Bh0001</strain>
    </source>
</reference>
<name>A0A4Z1GK00_9HELO</name>
<gene>
    <name evidence="1" type="ORF">BHYA_0154g00110</name>
</gene>
<accession>A0A4Z1GK00</accession>
<keyword evidence="2" id="KW-1185">Reference proteome</keyword>
<dbReference type="EMBL" id="PQXK01000154">
    <property type="protein sequence ID" value="TGO35549.1"/>
    <property type="molecule type" value="Genomic_DNA"/>
</dbReference>
<sequence length="59" mass="6781">MFQSRDLCFTVASSPYQISVGRQRRITMDRSNLKFVIKSSNSRHIISSPMSEDRECPSV</sequence>
<comment type="caution">
    <text evidence="1">The sequence shown here is derived from an EMBL/GenBank/DDBJ whole genome shotgun (WGS) entry which is preliminary data.</text>
</comment>
<dbReference type="Proteomes" id="UP000297814">
    <property type="component" value="Unassembled WGS sequence"/>
</dbReference>
<protein>
    <submittedName>
        <fullName evidence="1">Uncharacterized protein</fullName>
    </submittedName>
</protein>